<gene>
    <name evidence="1" type="ORF">JOF53_004501</name>
</gene>
<evidence type="ECO:0000313" key="1">
    <source>
        <dbReference type="EMBL" id="MBP2475629.1"/>
    </source>
</evidence>
<accession>A0ABS5AHD8</accession>
<name>A0ABS5AHD8_9PSEU</name>
<dbReference type="RefSeq" id="WP_276329043.1">
    <property type="nucleotide sequence ID" value="NZ_JAGIOO010000001.1"/>
</dbReference>
<evidence type="ECO:0000313" key="2">
    <source>
        <dbReference type="Proteomes" id="UP001519363"/>
    </source>
</evidence>
<keyword evidence="2" id="KW-1185">Reference proteome</keyword>
<proteinExistence type="predicted"/>
<protein>
    <submittedName>
        <fullName evidence="1">Uncharacterized protein</fullName>
    </submittedName>
</protein>
<sequence length="41" mass="4468">MAGLAMLVLAVAAVAMVWAAQRPEIPGQDLDARSHERIRRP</sequence>
<dbReference type="Proteomes" id="UP001519363">
    <property type="component" value="Unassembled WGS sequence"/>
</dbReference>
<reference evidence="1 2" key="1">
    <citation type="submission" date="2021-03" db="EMBL/GenBank/DDBJ databases">
        <title>Sequencing the genomes of 1000 actinobacteria strains.</title>
        <authorList>
            <person name="Klenk H.-P."/>
        </authorList>
    </citation>
    <scope>NUCLEOTIDE SEQUENCE [LARGE SCALE GENOMIC DNA]</scope>
    <source>
        <strain evidence="1 2">DSM 44580</strain>
    </source>
</reference>
<comment type="caution">
    <text evidence="1">The sequence shown here is derived from an EMBL/GenBank/DDBJ whole genome shotgun (WGS) entry which is preliminary data.</text>
</comment>
<organism evidence="1 2">
    <name type="scientific">Crossiella equi</name>
    <dbReference type="NCBI Taxonomy" id="130796"/>
    <lineage>
        <taxon>Bacteria</taxon>
        <taxon>Bacillati</taxon>
        <taxon>Actinomycetota</taxon>
        <taxon>Actinomycetes</taxon>
        <taxon>Pseudonocardiales</taxon>
        <taxon>Pseudonocardiaceae</taxon>
        <taxon>Crossiella</taxon>
    </lineage>
</organism>
<dbReference type="EMBL" id="JAGIOO010000001">
    <property type="protein sequence ID" value="MBP2475629.1"/>
    <property type="molecule type" value="Genomic_DNA"/>
</dbReference>